<dbReference type="KEGG" id="agv:OJF2_36550"/>
<organism evidence="1 2">
    <name type="scientific">Aquisphaera giovannonii</name>
    <dbReference type="NCBI Taxonomy" id="406548"/>
    <lineage>
        <taxon>Bacteria</taxon>
        <taxon>Pseudomonadati</taxon>
        <taxon>Planctomycetota</taxon>
        <taxon>Planctomycetia</taxon>
        <taxon>Isosphaerales</taxon>
        <taxon>Isosphaeraceae</taxon>
        <taxon>Aquisphaera</taxon>
    </lineage>
</organism>
<dbReference type="EMBL" id="CP042997">
    <property type="protein sequence ID" value="QEH35110.1"/>
    <property type="molecule type" value="Genomic_DNA"/>
</dbReference>
<accession>A0A5B9W4Z9</accession>
<protein>
    <submittedName>
        <fullName evidence="1">Uncharacterized protein</fullName>
    </submittedName>
</protein>
<proteinExistence type="predicted"/>
<evidence type="ECO:0000313" key="2">
    <source>
        <dbReference type="Proteomes" id="UP000324233"/>
    </source>
</evidence>
<sequence>MKAVFIESREFTEWVKNYLTDEALSSLQRDLLNDPESGL</sequence>
<keyword evidence="2" id="KW-1185">Reference proteome</keyword>
<name>A0A5B9W4Z9_9BACT</name>
<dbReference type="AlphaFoldDB" id="A0A5B9W4Z9"/>
<reference evidence="1 2" key="1">
    <citation type="submission" date="2019-08" db="EMBL/GenBank/DDBJ databases">
        <title>Deep-cultivation of Planctomycetes and their phenomic and genomic characterization uncovers novel biology.</title>
        <authorList>
            <person name="Wiegand S."/>
            <person name="Jogler M."/>
            <person name="Boedeker C."/>
            <person name="Pinto D."/>
            <person name="Vollmers J."/>
            <person name="Rivas-Marin E."/>
            <person name="Kohn T."/>
            <person name="Peeters S.H."/>
            <person name="Heuer A."/>
            <person name="Rast P."/>
            <person name="Oberbeckmann S."/>
            <person name="Bunk B."/>
            <person name="Jeske O."/>
            <person name="Meyerdierks A."/>
            <person name="Storesund J.E."/>
            <person name="Kallscheuer N."/>
            <person name="Luecker S."/>
            <person name="Lage O.M."/>
            <person name="Pohl T."/>
            <person name="Merkel B.J."/>
            <person name="Hornburger P."/>
            <person name="Mueller R.-W."/>
            <person name="Bruemmer F."/>
            <person name="Labrenz M."/>
            <person name="Spormann A.M."/>
            <person name="Op den Camp H."/>
            <person name="Overmann J."/>
            <person name="Amann R."/>
            <person name="Jetten M.S.M."/>
            <person name="Mascher T."/>
            <person name="Medema M.H."/>
            <person name="Devos D.P."/>
            <person name="Kaster A.-K."/>
            <person name="Ovreas L."/>
            <person name="Rohde M."/>
            <person name="Galperin M.Y."/>
            <person name="Jogler C."/>
        </authorList>
    </citation>
    <scope>NUCLEOTIDE SEQUENCE [LARGE SCALE GENOMIC DNA]</scope>
    <source>
        <strain evidence="1 2">OJF2</strain>
    </source>
</reference>
<dbReference type="Proteomes" id="UP000324233">
    <property type="component" value="Chromosome"/>
</dbReference>
<gene>
    <name evidence="1" type="ORF">OJF2_36550</name>
</gene>
<evidence type="ECO:0000313" key="1">
    <source>
        <dbReference type="EMBL" id="QEH35110.1"/>
    </source>
</evidence>